<feature type="domain" description="SAV-6107-like HEPN" evidence="1">
    <location>
        <begin position="49"/>
        <end position="132"/>
    </location>
</feature>
<dbReference type="RefSeq" id="WP_047240543.1">
    <property type="nucleotide sequence ID" value="NZ_CP011541.1"/>
</dbReference>
<name>A0A0G3GXD8_9CORY</name>
<sequence length="142" mass="15808">MNTVVSATTRFARRPQIKHIQMISRASVLLRDASWAYRAGNYSDAVEFSYQAALRTAGAYVAASPIAKRKRLPRSAWDQLSLVDGAGKGWARQFARFSQLRSRLLTGLEVDFEPVDALRLLNLSEQFLDFVESVGLETTVAA</sequence>
<keyword evidence="3" id="KW-1185">Reference proteome</keyword>
<dbReference type="OrthoDB" id="4421226at2"/>
<dbReference type="Proteomes" id="UP000035368">
    <property type="component" value="Chromosome"/>
</dbReference>
<dbReference type="KEGG" id="cei:CEPID_08410"/>
<gene>
    <name evidence="2" type="ORF">CEPID_08410</name>
</gene>
<dbReference type="Pfam" id="PF18726">
    <property type="entry name" value="HEPN_SAV_6107"/>
    <property type="match status" value="1"/>
</dbReference>
<dbReference type="AlphaFoldDB" id="A0A0G3GXD8"/>
<evidence type="ECO:0000313" key="2">
    <source>
        <dbReference type="EMBL" id="AKK03532.1"/>
    </source>
</evidence>
<dbReference type="Gene3D" id="1.20.120.330">
    <property type="entry name" value="Nucleotidyltransferases domain 2"/>
    <property type="match status" value="1"/>
</dbReference>
<dbReference type="EMBL" id="CP011541">
    <property type="protein sequence ID" value="AKK03532.1"/>
    <property type="molecule type" value="Genomic_DNA"/>
</dbReference>
<proteinExistence type="predicted"/>
<dbReference type="InterPro" id="IPR040891">
    <property type="entry name" value="HEPN_SAV_6107"/>
</dbReference>
<dbReference type="PATRIC" id="fig|1050174.4.peg.1694"/>
<organism evidence="2 3">
    <name type="scientific">Corynebacterium epidermidicanis</name>
    <dbReference type="NCBI Taxonomy" id="1050174"/>
    <lineage>
        <taxon>Bacteria</taxon>
        <taxon>Bacillati</taxon>
        <taxon>Actinomycetota</taxon>
        <taxon>Actinomycetes</taxon>
        <taxon>Mycobacteriales</taxon>
        <taxon>Corynebacteriaceae</taxon>
        <taxon>Corynebacterium</taxon>
    </lineage>
</organism>
<evidence type="ECO:0000313" key="3">
    <source>
        <dbReference type="Proteomes" id="UP000035368"/>
    </source>
</evidence>
<accession>A0A0G3GXD8</accession>
<dbReference type="STRING" id="1050174.CEPID_08410"/>
<evidence type="ECO:0000259" key="1">
    <source>
        <dbReference type="Pfam" id="PF18726"/>
    </source>
</evidence>
<protein>
    <recommendedName>
        <fullName evidence="1">SAV-6107-like HEPN domain-containing protein</fullName>
    </recommendedName>
</protein>
<reference evidence="2 3" key="1">
    <citation type="submission" date="2015-05" db="EMBL/GenBank/DDBJ databases">
        <title>Complete genome sequence of Corynebacterium epidermidicanis DSM 45586, isolated from the skin of a dog suffering from pruritus.</title>
        <authorList>
            <person name="Ruckert C."/>
            <person name="Albersmeier A."/>
            <person name="Winkler A."/>
            <person name="Tauch A."/>
        </authorList>
    </citation>
    <scope>NUCLEOTIDE SEQUENCE [LARGE SCALE GENOMIC DNA]</scope>
    <source>
        <strain evidence="2 3">DSM 45586</strain>
    </source>
</reference>